<dbReference type="AlphaFoldDB" id="X1BBP3"/>
<organism evidence="1">
    <name type="scientific">marine sediment metagenome</name>
    <dbReference type="NCBI Taxonomy" id="412755"/>
    <lineage>
        <taxon>unclassified sequences</taxon>
        <taxon>metagenomes</taxon>
        <taxon>ecological metagenomes</taxon>
    </lineage>
</organism>
<evidence type="ECO:0000313" key="1">
    <source>
        <dbReference type="EMBL" id="GAG78652.1"/>
    </source>
</evidence>
<gene>
    <name evidence="1" type="ORF">S01H4_31219</name>
</gene>
<name>X1BBP3_9ZZZZ</name>
<accession>X1BBP3</accession>
<dbReference type="EMBL" id="BART01016193">
    <property type="protein sequence ID" value="GAG78652.1"/>
    <property type="molecule type" value="Genomic_DNA"/>
</dbReference>
<proteinExistence type="predicted"/>
<protein>
    <submittedName>
        <fullName evidence="1">Uncharacterized protein</fullName>
    </submittedName>
</protein>
<sequence length="93" mass="10748">MPALNRVKKQAKAVVCQSNLRQWGLVWAMYTEANDDTFPHYVVPDWMDWVREYYAEVDELIYCPTTTRTMSEGAPVRYASSKTVGEIVMAVMH</sequence>
<comment type="caution">
    <text evidence="1">The sequence shown here is derived from an EMBL/GenBank/DDBJ whole genome shotgun (WGS) entry which is preliminary data.</text>
</comment>
<reference evidence="1" key="1">
    <citation type="journal article" date="2014" name="Front. Microbiol.">
        <title>High frequency of phylogenetically diverse reductive dehalogenase-homologous genes in deep subseafloor sedimentary metagenomes.</title>
        <authorList>
            <person name="Kawai M."/>
            <person name="Futagami T."/>
            <person name="Toyoda A."/>
            <person name="Takaki Y."/>
            <person name="Nishi S."/>
            <person name="Hori S."/>
            <person name="Arai W."/>
            <person name="Tsubouchi T."/>
            <person name="Morono Y."/>
            <person name="Uchiyama I."/>
            <person name="Ito T."/>
            <person name="Fujiyama A."/>
            <person name="Inagaki F."/>
            <person name="Takami H."/>
        </authorList>
    </citation>
    <scope>NUCLEOTIDE SEQUENCE</scope>
    <source>
        <strain evidence="1">Expedition CK06-06</strain>
    </source>
</reference>